<gene>
    <name evidence="12" type="ORF">NQ318_000322</name>
</gene>
<dbReference type="GO" id="GO:0042781">
    <property type="term" value="F:3'-tRNA processing endoribonuclease activity"/>
    <property type="evidence" value="ECO:0007669"/>
    <property type="project" value="UniProtKB-EC"/>
</dbReference>
<dbReference type="EC" id="3.1.26.11" evidence="4"/>
<evidence type="ECO:0000256" key="3">
    <source>
        <dbReference type="ARBA" id="ARBA00007823"/>
    </source>
</evidence>
<evidence type="ECO:0000256" key="1">
    <source>
        <dbReference type="ARBA" id="ARBA00000402"/>
    </source>
</evidence>
<evidence type="ECO:0000256" key="10">
    <source>
        <dbReference type="ARBA" id="ARBA00022833"/>
    </source>
</evidence>
<evidence type="ECO:0000256" key="11">
    <source>
        <dbReference type="SAM" id="MobiDB-lite"/>
    </source>
</evidence>
<comment type="similarity">
    <text evidence="3">Belongs to the RNase Z family.</text>
</comment>
<evidence type="ECO:0000313" key="13">
    <source>
        <dbReference type="Proteomes" id="UP001162162"/>
    </source>
</evidence>
<keyword evidence="6" id="KW-0540">Nuclease</keyword>
<evidence type="ECO:0000256" key="2">
    <source>
        <dbReference type="ARBA" id="ARBA00001947"/>
    </source>
</evidence>
<evidence type="ECO:0000256" key="6">
    <source>
        <dbReference type="ARBA" id="ARBA00022722"/>
    </source>
</evidence>
<dbReference type="AlphaFoldDB" id="A0AAV8XRF3"/>
<evidence type="ECO:0000256" key="8">
    <source>
        <dbReference type="ARBA" id="ARBA00022759"/>
    </source>
</evidence>
<keyword evidence="9" id="KW-0378">Hydrolase</keyword>
<comment type="caution">
    <text evidence="12">The sequence shown here is derived from an EMBL/GenBank/DDBJ whole genome shotgun (WGS) entry which is preliminary data.</text>
</comment>
<dbReference type="InterPro" id="IPR036866">
    <property type="entry name" value="RibonucZ/Hydroxyglut_hydro"/>
</dbReference>
<dbReference type="Proteomes" id="UP001162162">
    <property type="component" value="Unassembled WGS sequence"/>
</dbReference>
<sequence>MKLAKLEHIFITQPVWKNIGGLPGTALTIQDVGVPEITLHGPPGLDEIFVATKRFVVIRDLKIHMADCGENNVFEDNVMIVKYVPLVRTTNNRLVDEEIMQEDNENSSLKDSEISATVDQLDASTSTRSDKKQRRRSRSKSVASNCSTSNEEIVDDVDYYAHEHSGSRTSPNLVSTNSQQILQEIKEKGMSMTYICRLQPRPGTLNLDRCVTMGVPPGPLLGKLKGEKTLPCLMAPSSPQRMSVNRTILGLFSLIVRLWNTSTL</sequence>
<keyword evidence="5" id="KW-0819">tRNA processing</keyword>
<dbReference type="InterPro" id="IPR047151">
    <property type="entry name" value="RNZ2-like"/>
</dbReference>
<comment type="catalytic activity">
    <reaction evidence="1">
        <text>Endonucleolytic cleavage of RNA, removing extra 3' nucleotides from tRNA precursor, generating 3' termini of tRNAs. A 3'-hydroxy group is left at the tRNA terminus and a 5'-phosphoryl group is left at the trailer molecule.</text>
        <dbReference type="EC" id="3.1.26.11"/>
    </reaction>
</comment>
<evidence type="ECO:0000256" key="5">
    <source>
        <dbReference type="ARBA" id="ARBA00022694"/>
    </source>
</evidence>
<feature type="region of interest" description="Disordered" evidence="11">
    <location>
        <begin position="98"/>
        <end position="149"/>
    </location>
</feature>
<proteinExistence type="inferred from homology"/>
<accession>A0AAV8XRF3</accession>
<dbReference type="PANTHER" id="PTHR12553:SF49">
    <property type="entry name" value="ZINC PHOSPHODIESTERASE ELAC PROTEIN 2"/>
    <property type="match status" value="1"/>
</dbReference>
<dbReference type="EMBL" id="JAPWTK010000360">
    <property type="protein sequence ID" value="KAJ8941616.1"/>
    <property type="molecule type" value="Genomic_DNA"/>
</dbReference>
<dbReference type="PANTHER" id="PTHR12553">
    <property type="entry name" value="ZINC PHOSPHODIESTERASE ELAC PROTEIN 2"/>
    <property type="match status" value="1"/>
</dbReference>
<dbReference type="GO" id="GO:0046872">
    <property type="term" value="F:metal ion binding"/>
    <property type="evidence" value="ECO:0007669"/>
    <property type="project" value="UniProtKB-KW"/>
</dbReference>
<keyword evidence="8" id="KW-0255">Endonuclease</keyword>
<keyword evidence="13" id="KW-1185">Reference proteome</keyword>
<evidence type="ECO:0000256" key="4">
    <source>
        <dbReference type="ARBA" id="ARBA00012477"/>
    </source>
</evidence>
<comment type="cofactor">
    <cofactor evidence="2">
        <name>Zn(2+)</name>
        <dbReference type="ChEBI" id="CHEBI:29105"/>
    </cofactor>
</comment>
<dbReference type="Gene3D" id="3.60.15.10">
    <property type="entry name" value="Ribonuclease Z/Hydroxyacylglutathione hydrolase-like"/>
    <property type="match status" value="1"/>
</dbReference>
<dbReference type="GO" id="GO:0005739">
    <property type="term" value="C:mitochondrion"/>
    <property type="evidence" value="ECO:0007669"/>
    <property type="project" value="TreeGrafter"/>
</dbReference>
<evidence type="ECO:0000256" key="9">
    <source>
        <dbReference type="ARBA" id="ARBA00022801"/>
    </source>
</evidence>
<evidence type="ECO:0000313" key="12">
    <source>
        <dbReference type="EMBL" id="KAJ8941616.1"/>
    </source>
</evidence>
<evidence type="ECO:0000256" key="7">
    <source>
        <dbReference type="ARBA" id="ARBA00022723"/>
    </source>
</evidence>
<dbReference type="SUPFAM" id="SSF56281">
    <property type="entry name" value="Metallo-hydrolase/oxidoreductase"/>
    <property type="match status" value="1"/>
</dbReference>
<keyword evidence="10" id="KW-0862">Zinc</keyword>
<reference evidence="12" key="1">
    <citation type="journal article" date="2023" name="Insect Mol. Biol.">
        <title>Genome sequencing provides insights into the evolution of gene families encoding plant cell wall-degrading enzymes in longhorned beetles.</title>
        <authorList>
            <person name="Shin N.R."/>
            <person name="Okamura Y."/>
            <person name="Kirsch R."/>
            <person name="Pauchet Y."/>
        </authorList>
    </citation>
    <scope>NUCLEOTIDE SEQUENCE</scope>
    <source>
        <strain evidence="12">AMC_N1</strain>
    </source>
</reference>
<keyword evidence="7" id="KW-0479">Metal-binding</keyword>
<dbReference type="GO" id="GO:1990180">
    <property type="term" value="P:mitochondrial tRNA 3'-end processing"/>
    <property type="evidence" value="ECO:0007669"/>
    <property type="project" value="TreeGrafter"/>
</dbReference>
<protein>
    <recommendedName>
        <fullName evidence="4">ribonuclease Z</fullName>
        <ecNumber evidence="4">3.1.26.11</ecNumber>
    </recommendedName>
</protein>
<organism evidence="12 13">
    <name type="scientific">Aromia moschata</name>
    <dbReference type="NCBI Taxonomy" id="1265417"/>
    <lineage>
        <taxon>Eukaryota</taxon>
        <taxon>Metazoa</taxon>
        <taxon>Ecdysozoa</taxon>
        <taxon>Arthropoda</taxon>
        <taxon>Hexapoda</taxon>
        <taxon>Insecta</taxon>
        <taxon>Pterygota</taxon>
        <taxon>Neoptera</taxon>
        <taxon>Endopterygota</taxon>
        <taxon>Coleoptera</taxon>
        <taxon>Polyphaga</taxon>
        <taxon>Cucujiformia</taxon>
        <taxon>Chrysomeloidea</taxon>
        <taxon>Cerambycidae</taxon>
        <taxon>Cerambycinae</taxon>
        <taxon>Callichromatini</taxon>
        <taxon>Aromia</taxon>
    </lineage>
</organism>
<name>A0AAV8XRF3_9CUCU</name>